<evidence type="ECO:0000313" key="2">
    <source>
        <dbReference type="Proteomes" id="UP000619838"/>
    </source>
</evidence>
<evidence type="ECO:0000313" key="1">
    <source>
        <dbReference type="EMBL" id="MBF0637489.1"/>
    </source>
</evidence>
<dbReference type="EMBL" id="JADGII010000023">
    <property type="protein sequence ID" value="MBF0637489.1"/>
    <property type="molecule type" value="Genomic_DNA"/>
</dbReference>
<protein>
    <recommendedName>
        <fullName evidence="3">Ferritin/DPS protein domain-containing protein</fullName>
    </recommendedName>
</protein>
<evidence type="ECO:0008006" key="3">
    <source>
        <dbReference type="Google" id="ProtNLM"/>
    </source>
</evidence>
<comment type="caution">
    <text evidence="1">The sequence shown here is derived from an EMBL/GenBank/DDBJ whole genome shotgun (WGS) entry which is preliminary data.</text>
</comment>
<dbReference type="RefSeq" id="WP_175187527.1">
    <property type="nucleotide sequence ID" value="NZ_JABVZQ010000010.1"/>
</dbReference>
<dbReference type="Proteomes" id="UP000619838">
    <property type="component" value="Unassembled WGS sequence"/>
</dbReference>
<keyword evidence="2" id="KW-1185">Reference proteome</keyword>
<sequence length="159" mass="17391">MVSAHAYNRYLARMMDIELHMMRHAIDLSESMQDMGELKVLEYIVWKGYGHIEQVCGFLSVSGVSGRPVSVDVPAATGGDRNCTHLAACAGELETFALFLGSVIRDSTIGPDLSGHAVRLIESIRDDAAKITRALEGEDDARGEIIGEMMFMACQELLN</sequence>
<gene>
    <name evidence="1" type="ORF">INT08_09950</name>
</gene>
<accession>A0ABR9XU27</accession>
<name>A0ABR9XU27_9CHLB</name>
<reference evidence="1 2" key="1">
    <citation type="journal article" date="2020" name="Microorganisms">
        <title>Simultaneous Genome Sequencing of Prosthecochloris ethylica and Desulfuromonas acetoxidans within a Syntrophic Mixture Reveals Unique Pili and Protein Interactions.</title>
        <authorList>
            <person name="Kyndt J.A."/>
            <person name="Van Beeumen J.J."/>
            <person name="Meyer T.E."/>
        </authorList>
    </citation>
    <scope>NUCLEOTIDE SEQUENCE [LARGE SCALE GENOMIC DNA]</scope>
    <source>
        <strain evidence="1 2">N3</strain>
    </source>
</reference>
<proteinExistence type="predicted"/>
<organism evidence="1 2">
    <name type="scientific">Prosthecochloris ethylica</name>
    <dbReference type="NCBI Taxonomy" id="2743976"/>
    <lineage>
        <taxon>Bacteria</taxon>
        <taxon>Pseudomonadati</taxon>
        <taxon>Chlorobiota</taxon>
        <taxon>Chlorobiia</taxon>
        <taxon>Chlorobiales</taxon>
        <taxon>Chlorobiaceae</taxon>
        <taxon>Prosthecochloris</taxon>
    </lineage>
</organism>